<name>A0AAD7ZEC6_DIPPU</name>
<evidence type="ECO:0000313" key="1">
    <source>
        <dbReference type="EMBL" id="KAJ9578821.1"/>
    </source>
</evidence>
<evidence type="ECO:0000313" key="2">
    <source>
        <dbReference type="Proteomes" id="UP001233999"/>
    </source>
</evidence>
<dbReference type="EMBL" id="JASPKZ010008859">
    <property type="protein sequence ID" value="KAJ9578821.1"/>
    <property type="molecule type" value="Genomic_DNA"/>
</dbReference>
<dbReference type="AlphaFoldDB" id="A0AAD7ZEC6"/>
<proteinExistence type="predicted"/>
<feature type="non-terminal residue" evidence="1">
    <location>
        <position position="1"/>
    </location>
</feature>
<gene>
    <name evidence="1" type="ORF">L9F63_004971</name>
</gene>
<feature type="non-terminal residue" evidence="1">
    <location>
        <position position="49"/>
    </location>
</feature>
<protein>
    <submittedName>
        <fullName evidence="1">Uncharacterized protein</fullName>
    </submittedName>
</protein>
<comment type="caution">
    <text evidence="1">The sequence shown here is derived from an EMBL/GenBank/DDBJ whole genome shotgun (WGS) entry which is preliminary data.</text>
</comment>
<reference evidence="1" key="2">
    <citation type="submission" date="2023-05" db="EMBL/GenBank/DDBJ databases">
        <authorList>
            <person name="Fouks B."/>
        </authorList>
    </citation>
    <scope>NUCLEOTIDE SEQUENCE</scope>
    <source>
        <strain evidence="1">Stay&amp;Tobe</strain>
        <tissue evidence="1">Testes</tissue>
    </source>
</reference>
<sequence>STNSVLKHKINKSRQTYIKQITIQELFFRRSLFLHLKVRRNRCIELEKF</sequence>
<reference evidence="1" key="1">
    <citation type="journal article" date="2023" name="IScience">
        <title>Live-bearing cockroach genome reveals convergent evolutionary mechanisms linked to viviparity in insects and beyond.</title>
        <authorList>
            <person name="Fouks B."/>
            <person name="Harrison M.C."/>
            <person name="Mikhailova A.A."/>
            <person name="Marchal E."/>
            <person name="English S."/>
            <person name="Carruthers M."/>
            <person name="Jennings E.C."/>
            <person name="Chiamaka E.L."/>
            <person name="Frigard R.A."/>
            <person name="Pippel M."/>
            <person name="Attardo G.M."/>
            <person name="Benoit J.B."/>
            <person name="Bornberg-Bauer E."/>
            <person name="Tobe S.S."/>
        </authorList>
    </citation>
    <scope>NUCLEOTIDE SEQUENCE</scope>
    <source>
        <strain evidence="1">Stay&amp;Tobe</strain>
    </source>
</reference>
<keyword evidence="2" id="KW-1185">Reference proteome</keyword>
<organism evidence="1 2">
    <name type="scientific">Diploptera punctata</name>
    <name type="common">Pacific beetle cockroach</name>
    <dbReference type="NCBI Taxonomy" id="6984"/>
    <lineage>
        <taxon>Eukaryota</taxon>
        <taxon>Metazoa</taxon>
        <taxon>Ecdysozoa</taxon>
        <taxon>Arthropoda</taxon>
        <taxon>Hexapoda</taxon>
        <taxon>Insecta</taxon>
        <taxon>Pterygota</taxon>
        <taxon>Neoptera</taxon>
        <taxon>Polyneoptera</taxon>
        <taxon>Dictyoptera</taxon>
        <taxon>Blattodea</taxon>
        <taxon>Blaberoidea</taxon>
        <taxon>Blaberidae</taxon>
        <taxon>Diplopterinae</taxon>
        <taxon>Diploptera</taxon>
    </lineage>
</organism>
<accession>A0AAD7ZEC6</accession>
<dbReference type="Proteomes" id="UP001233999">
    <property type="component" value="Unassembled WGS sequence"/>
</dbReference>